<keyword evidence="3" id="KW-1185">Reference proteome</keyword>
<sequence>MLKLIRLILGSLIAFFNWLTRGRKLSRSAEQQALVEQALKSYALYQFTLCPFCIKVRRTLHQLNLPMELRDAKNNQQFRQELKEQGGKIKVPCLRIDHGDKVEWMYESDDINHFLKEKFSKG</sequence>
<dbReference type="Gene3D" id="3.40.30.10">
    <property type="entry name" value="Glutaredoxin"/>
    <property type="match status" value="1"/>
</dbReference>
<dbReference type="InterPro" id="IPR004045">
    <property type="entry name" value="Glutathione_S-Trfase_N"/>
</dbReference>
<dbReference type="PROSITE" id="PS00195">
    <property type="entry name" value="GLUTAREDOXIN_1"/>
    <property type="match status" value="1"/>
</dbReference>
<dbReference type="InterPro" id="IPR036249">
    <property type="entry name" value="Thioredoxin-like_sf"/>
</dbReference>
<dbReference type="EMBL" id="QGGU01000002">
    <property type="protein sequence ID" value="PWK53898.1"/>
    <property type="molecule type" value="Genomic_DNA"/>
</dbReference>
<dbReference type="PROSITE" id="PS51354">
    <property type="entry name" value="GLUTAREDOXIN_2"/>
    <property type="match status" value="1"/>
</dbReference>
<name>A0A316FZC2_9GAMM</name>
<gene>
    <name evidence="2" type="ORF">C8D97_102288</name>
</gene>
<evidence type="ECO:0000259" key="1">
    <source>
        <dbReference type="PROSITE" id="PS50404"/>
    </source>
</evidence>
<dbReference type="OrthoDB" id="9793736at2"/>
<dbReference type="InterPro" id="IPR011767">
    <property type="entry name" value="GLR_AS"/>
</dbReference>
<proteinExistence type="predicted"/>
<evidence type="ECO:0000313" key="3">
    <source>
        <dbReference type="Proteomes" id="UP000245790"/>
    </source>
</evidence>
<protein>
    <submittedName>
        <fullName evidence="2">Glutaredoxin</fullName>
    </submittedName>
</protein>
<dbReference type="SUPFAM" id="SSF52833">
    <property type="entry name" value="Thioredoxin-like"/>
    <property type="match status" value="1"/>
</dbReference>
<dbReference type="Pfam" id="PF13417">
    <property type="entry name" value="GST_N_3"/>
    <property type="match status" value="1"/>
</dbReference>
<organism evidence="2 3">
    <name type="scientific">Pleionea mediterranea</name>
    <dbReference type="NCBI Taxonomy" id="523701"/>
    <lineage>
        <taxon>Bacteria</taxon>
        <taxon>Pseudomonadati</taxon>
        <taxon>Pseudomonadota</taxon>
        <taxon>Gammaproteobacteria</taxon>
        <taxon>Oceanospirillales</taxon>
        <taxon>Pleioneaceae</taxon>
        <taxon>Pleionea</taxon>
    </lineage>
</organism>
<reference evidence="2 3" key="1">
    <citation type="submission" date="2018-05" db="EMBL/GenBank/DDBJ databases">
        <title>Genomic Encyclopedia of Type Strains, Phase IV (KMG-IV): sequencing the most valuable type-strain genomes for metagenomic binning, comparative biology and taxonomic classification.</title>
        <authorList>
            <person name="Goeker M."/>
        </authorList>
    </citation>
    <scope>NUCLEOTIDE SEQUENCE [LARGE SCALE GENOMIC DNA]</scope>
    <source>
        <strain evidence="2 3">DSM 25350</strain>
    </source>
</reference>
<dbReference type="PANTHER" id="PTHR45288:SF2">
    <property type="entry name" value="THIOREDOXIN FAMILY PROTEIN"/>
    <property type="match status" value="1"/>
</dbReference>
<dbReference type="Proteomes" id="UP000245790">
    <property type="component" value="Unassembled WGS sequence"/>
</dbReference>
<feature type="domain" description="GST N-terminal" evidence="1">
    <location>
        <begin position="40"/>
        <end position="122"/>
    </location>
</feature>
<dbReference type="PANTHER" id="PTHR45288">
    <property type="entry name" value="THIOREDOXIN FAMILY PROTEIN"/>
    <property type="match status" value="1"/>
</dbReference>
<dbReference type="RefSeq" id="WP_109761981.1">
    <property type="nucleotide sequence ID" value="NZ_QGGU01000002.1"/>
</dbReference>
<comment type="caution">
    <text evidence="2">The sequence shown here is derived from an EMBL/GenBank/DDBJ whole genome shotgun (WGS) entry which is preliminary data.</text>
</comment>
<dbReference type="AlphaFoldDB" id="A0A316FZC2"/>
<evidence type="ECO:0000313" key="2">
    <source>
        <dbReference type="EMBL" id="PWK53898.1"/>
    </source>
</evidence>
<dbReference type="PROSITE" id="PS50404">
    <property type="entry name" value="GST_NTER"/>
    <property type="match status" value="1"/>
</dbReference>
<accession>A0A316FZC2</accession>